<keyword evidence="2" id="KW-1185">Reference proteome</keyword>
<organism evidence="1 2">
    <name type="scientific">Sphaerosporella brunnea</name>
    <dbReference type="NCBI Taxonomy" id="1250544"/>
    <lineage>
        <taxon>Eukaryota</taxon>
        <taxon>Fungi</taxon>
        <taxon>Dikarya</taxon>
        <taxon>Ascomycota</taxon>
        <taxon>Pezizomycotina</taxon>
        <taxon>Pezizomycetes</taxon>
        <taxon>Pezizales</taxon>
        <taxon>Pyronemataceae</taxon>
        <taxon>Sphaerosporella</taxon>
    </lineage>
</organism>
<dbReference type="EMBL" id="VXIS01000110">
    <property type="protein sequence ID" value="KAA8904266.1"/>
    <property type="molecule type" value="Genomic_DNA"/>
</dbReference>
<dbReference type="AlphaFoldDB" id="A0A5J5EVT6"/>
<accession>A0A5J5EVT6</accession>
<dbReference type="InParanoid" id="A0A5J5EVT6"/>
<reference evidence="1 2" key="1">
    <citation type="submission" date="2019-09" db="EMBL/GenBank/DDBJ databases">
        <title>Draft genome of the ectomycorrhizal ascomycete Sphaerosporella brunnea.</title>
        <authorList>
            <consortium name="DOE Joint Genome Institute"/>
            <person name="Benucci G.M."/>
            <person name="Marozzi G."/>
            <person name="Antonielli L."/>
            <person name="Sanchez S."/>
            <person name="Marco P."/>
            <person name="Wang X."/>
            <person name="Falini L.B."/>
            <person name="Barry K."/>
            <person name="Haridas S."/>
            <person name="Lipzen A."/>
            <person name="Labutti K."/>
            <person name="Grigoriev I.V."/>
            <person name="Murat C."/>
            <person name="Martin F."/>
            <person name="Albertini E."/>
            <person name="Donnini D."/>
            <person name="Bonito G."/>
        </authorList>
    </citation>
    <scope>NUCLEOTIDE SEQUENCE [LARGE SCALE GENOMIC DNA]</scope>
    <source>
        <strain evidence="1 2">Sb_GMNB300</strain>
    </source>
</reference>
<protein>
    <submittedName>
        <fullName evidence="1">Uncharacterized protein</fullName>
    </submittedName>
</protein>
<comment type="caution">
    <text evidence="1">The sequence shown here is derived from an EMBL/GenBank/DDBJ whole genome shotgun (WGS) entry which is preliminary data.</text>
</comment>
<proteinExistence type="predicted"/>
<evidence type="ECO:0000313" key="1">
    <source>
        <dbReference type="EMBL" id="KAA8904266.1"/>
    </source>
</evidence>
<name>A0A5J5EVT6_9PEZI</name>
<dbReference type="Proteomes" id="UP000326924">
    <property type="component" value="Unassembled WGS sequence"/>
</dbReference>
<gene>
    <name evidence="1" type="ORF">FN846DRAFT_890913</name>
</gene>
<sequence>MHVDMGPSQPRPRYTLAAFFPSPYISFRGSRNVKESDRMLAELSPRVENLRSIVIEQRRLNREELREAVVSAWVALRSGFSLLWLRVNLNPTSSPPHEPVYCRQNPDFKPRSCQKDDLIWQWSPSPGFLRRALSR</sequence>
<evidence type="ECO:0000313" key="2">
    <source>
        <dbReference type="Proteomes" id="UP000326924"/>
    </source>
</evidence>